<sequence length="678" mass="73784">MLGIGRSLKIKMALIFGSIVVFSLIASGVLTFVHTRKTLMDRISCELASGIKRKGHEVVEFLKDRVTDVELIANSRYPMDIINYVLKVREGVTGSIAIYEGLAHKAHDYLKNPKVRKYFDDIVIIDSESFYIFYTVQRGLEGGFIPVSQYEVLRSAWGAVVEDRPEYRNGAADHKTVYISDITFYQPVGQPCLIIACPITNDLGRRVAVIVGVVGIRHINLVVAGEAGQGKASETYLVGRDGLVRSSTVFLSINDVGQKKIESEALQRALKGEEGVVTCVNHRNQKVVTAFAPLKLPDRAGTNFDWIILSEVEYDRAFGPVRRLAFYYSFLGIGIALLAVVVSFFVARSMVRPIRVLRDAVGAMAKGDLSYALPDSKRGDEVGELIRDFRKMQEVLKANTGGLVEGVQRLATAVNELSATAAELATGAAETASSVQEVGTTAEEMRQVARHSLEKSRNVGAIAEDAVREAVRGREAAEEALKGLGSIRREIEFLASSVIKLGEQSRNIGIIIDTVKDLADQVNILSVNAAIEAARAGEQGKGFSVVAQEMRNLAEQSREAADRIKEILTKVQDSTSEAVMAVERGNKAVSRGVELGEEMGSTIKSLAAVVQEAADSALQISASSQQQLTGVEQVVEAMRAIQEAVHQNTEAARQLEASVHDLAELSESLKKLAESFKF</sequence>
<dbReference type="PANTHER" id="PTHR32089">
    <property type="entry name" value="METHYL-ACCEPTING CHEMOTAXIS PROTEIN MCPB"/>
    <property type="match status" value="1"/>
</dbReference>
<evidence type="ECO:0000313" key="8">
    <source>
        <dbReference type="Proteomes" id="UP000199611"/>
    </source>
</evidence>
<keyword evidence="4" id="KW-1133">Transmembrane helix</keyword>
<dbReference type="PROSITE" id="PS50111">
    <property type="entry name" value="CHEMOTAXIS_TRANSDUC_2"/>
    <property type="match status" value="1"/>
</dbReference>
<evidence type="ECO:0000259" key="6">
    <source>
        <dbReference type="PROSITE" id="PS50885"/>
    </source>
</evidence>
<feature type="domain" description="Methyl-accepting transducer" evidence="5">
    <location>
        <begin position="406"/>
        <end position="642"/>
    </location>
</feature>
<dbReference type="Gene3D" id="1.10.287.950">
    <property type="entry name" value="Methyl-accepting chemotaxis protein"/>
    <property type="match status" value="1"/>
</dbReference>
<evidence type="ECO:0000259" key="5">
    <source>
        <dbReference type="PROSITE" id="PS50111"/>
    </source>
</evidence>
<evidence type="ECO:0000256" key="3">
    <source>
        <dbReference type="PROSITE-ProRule" id="PRU00284"/>
    </source>
</evidence>
<name>A0A1I4UV46_9BACT</name>
<accession>A0A1I4UV46</accession>
<dbReference type="STRING" id="39841.SAMN05660836_01969"/>
<keyword evidence="8" id="KW-1185">Reference proteome</keyword>
<dbReference type="Pfam" id="PF00672">
    <property type="entry name" value="HAMP"/>
    <property type="match status" value="1"/>
</dbReference>
<dbReference type="RefSeq" id="WP_093395417.1">
    <property type="nucleotide sequence ID" value="NZ_FOUU01000007.1"/>
</dbReference>
<dbReference type="SMART" id="SM00304">
    <property type="entry name" value="HAMP"/>
    <property type="match status" value="2"/>
</dbReference>
<reference evidence="7 8" key="1">
    <citation type="submission" date="2016-10" db="EMBL/GenBank/DDBJ databases">
        <authorList>
            <person name="de Groot N.N."/>
        </authorList>
    </citation>
    <scope>NUCLEOTIDE SEQUENCE [LARGE SCALE GENOMIC DNA]</scope>
    <source>
        <strain evidence="7 8">DSM 9990</strain>
    </source>
</reference>
<dbReference type="Proteomes" id="UP000199611">
    <property type="component" value="Unassembled WGS sequence"/>
</dbReference>
<dbReference type="GO" id="GO:0016020">
    <property type="term" value="C:membrane"/>
    <property type="evidence" value="ECO:0007669"/>
    <property type="project" value="InterPro"/>
</dbReference>
<dbReference type="InterPro" id="IPR004089">
    <property type="entry name" value="MCPsignal_dom"/>
</dbReference>
<proteinExistence type="inferred from homology"/>
<dbReference type="PANTHER" id="PTHR32089:SF112">
    <property type="entry name" value="LYSOZYME-LIKE PROTEIN-RELATED"/>
    <property type="match status" value="1"/>
</dbReference>
<dbReference type="InterPro" id="IPR003660">
    <property type="entry name" value="HAMP_dom"/>
</dbReference>
<organism evidence="7 8">
    <name type="scientific">Thermodesulforhabdus norvegica</name>
    <dbReference type="NCBI Taxonomy" id="39841"/>
    <lineage>
        <taxon>Bacteria</taxon>
        <taxon>Pseudomonadati</taxon>
        <taxon>Thermodesulfobacteriota</taxon>
        <taxon>Syntrophobacteria</taxon>
        <taxon>Syntrophobacterales</taxon>
        <taxon>Thermodesulforhabdaceae</taxon>
        <taxon>Thermodesulforhabdus</taxon>
    </lineage>
</organism>
<dbReference type="OrthoDB" id="2489132at2"/>
<dbReference type="Pfam" id="PF00015">
    <property type="entry name" value="MCPsignal"/>
    <property type="match status" value="1"/>
</dbReference>
<dbReference type="SUPFAM" id="SSF58104">
    <property type="entry name" value="Methyl-accepting chemotaxis protein (MCP) signaling domain"/>
    <property type="match status" value="1"/>
</dbReference>
<feature type="domain" description="HAMP" evidence="6">
    <location>
        <begin position="348"/>
        <end position="401"/>
    </location>
</feature>
<protein>
    <submittedName>
        <fullName evidence="7">Methyl-accepting chemotaxis protein</fullName>
    </submittedName>
</protein>
<feature type="transmembrane region" description="Helical" evidence="4">
    <location>
        <begin position="12"/>
        <end position="33"/>
    </location>
</feature>
<dbReference type="AlphaFoldDB" id="A0A1I4UV46"/>
<dbReference type="EMBL" id="FOUU01000007">
    <property type="protein sequence ID" value="SFM92623.1"/>
    <property type="molecule type" value="Genomic_DNA"/>
</dbReference>
<evidence type="ECO:0000256" key="1">
    <source>
        <dbReference type="ARBA" id="ARBA00023224"/>
    </source>
</evidence>
<comment type="similarity">
    <text evidence="2">Belongs to the methyl-accepting chemotaxis (MCP) protein family.</text>
</comment>
<gene>
    <name evidence="7" type="ORF">SAMN05660836_01969</name>
</gene>
<keyword evidence="4" id="KW-0472">Membrane</keyword>
<evidence type="ECO:0000256" key="2">
    <source>
        <dbReference type="ARBA" id="ARBA00029447"/>
    </source>
</evidence>
<dbReference type="CDD" id="cd18774">
    <property type="entry name" value="PDC2_HK_sensor"/>
    <property type="match status" value="1"/>
</dbReference>
<evidence type="ECO:0000313" key="7">
    <source>
        <dbReference type="EMBL" id="SFM92623.1"/>
    </source>
</evidence>
<dbReference type="PROSITE" id="PS50885">
    <property type="entry name" value="HAMP"/>
    <property type="match status" value="1"/>
</dbReference>
<keyword evidence="4" id="KW-0812">Transmembrane</keyword>
<dbReference type="CDD" id="cd11386">
    <property type="entry name" value="MCP_signal"/>
    <property type="match status" value="1"/>
</dbReference>
<dbReference type="CDD" id="cd06225">
    <property type="entry name" value="HAMP"/>
    <property type="match status" value="1"/>
</dbReference>
<evidence type="ECO:0000256" key="4">
    <source>
        <dbReference type="SAM" id="Phobius"/>
    </source>
</evidence>
<keyword evidence="1 3" id="KW-0807">Transducer</keyword>
<dbReference type="GO" id="GO:0007165">
    <property type="term" value="P:signal transduction"/>
    <property type="evidence" value="ECO:0007669"/>
    <property type="project" value="UniProtKB-KW"/>
</dbReference>
<feature type="transmembrane region" description="Helical" evidence="4">
    <location>
        <begin position="325"/>
        <end position="347"/>
    </location>
</feature>
<dbReference type="SMART" id="SM00283">
    <property type="entry name" value="MA"/>
    <property type="match status" value="1"/>
</dbReference>